<dbReference type="SUPFAM" id="SSF53850">
    <property type="entry name" value="Periplasmic binding protein-like II"/>
    <property type="match status" value="1"/>
</dbReference>
<dbReference type="Pfam" id="PF00497">
    <property type="entry name" value="SBP_bac_3"/>
    <property type="match status" value="1"/>
</dbReference>
<dbReference type="CDD" id="cd13688">
    <property type="entry name" value="PBP2_GltI_DEBP"/>
    <property type="match status" value="1"/>
</dbReference>
<gene>
    <name evidence="6" type="ORF">SAMN05444370_10478</name>
</gene>
<keyword evidence="3 4" id="KW-0732">Signal</keyword>
<dbReference type="AlphaFoldDB" id="A0A1H4A5P5"/>
<feature type="signal peptide" evidence="4">
    <location>
        <begin position="1"/>
        <end position="18"/>
    </location>
</feature>
<evidence type="ECO:0000313" key="7">
    <source>
        <dbReference type="Proteomes" id="UP000198703"/>
    </source>
</evidence>
<evidence type="ECO:0000256" key="4">
    <source>
        <dbReference type="SAM" id="SignalP"/>
    </source>
</evidence>
<dbReference type="GO" id="GO:0030288">
    <property type="term" value="C:outer membrane-bounded periplasmic space"/>
    <property type="evidence" value="ECO:0007669"/>
    <property type="project" value="TreeGrafter"/>
</dbReference>
<evidence type="ECO:0000256" key="1">
    <source>
        <dbReference type="ARBA" id="ARBA00010333"/>
    </source>
</evidence>
<keyword evidence="2" id="KW-0813">Transport</keyword>
<dbReference type="EMBL" id="FNQM01000004">
    <property type="protein sequence ID" value="SEA31220.1"/>
    <property type="molecule type" value="Genomic_DNA"/>
</dbReference>
<name>A0A1H4A5P5_9RHOB</name>
<reference evidence="6 7" key="1">
    <citation type="submission" date="2016-10" db="EMBL/GenBank/DDBJ databases">
        <authorList>
            <person name="de Groot N.N."/>
        </authorList>
    </citation>
    <scope>NUCLEOTIDE SEQUENCE [LARGE SCALE GENOMIC DNA]</scope>
    <source>
        <strain evidence="6 7">DSM 15345</strain>
    </source>
</reference>
<dbReference type="Proteomes" id="UP000198703">
    <property type="component" value="Unassembled WGS sequence"/>
</dbReference>
<dbReference type="Gene3D" id="3.40.190.10">
    <property type="entry name" value="Periplasmic binding protein-like II"/>
    <property type="match status" value="2"/>
</dbReference>
<evidence type="ECO:0000256" key="3">
    <source>
        <dbReference type="ARBA" id="ARBA00022729"/>
    </source>
</evidence>
<dbReference type="InterPro" id="IPR051455">
    <property type="entry name" value="Bact_solute-bind_prot3"/>
</dbReference>
<feature type="domain" description="Solute-binding protein family 3/N-terminal" evidence="5">
    <location>
        <begin position="29"/>
        <end position="259"/>
    </location>
</feature>
<dbReference type="PANTHER" id="PTHR30085:SF6">
    <property type="entry name" value="ABC TRANSPORTER GLUTAMINE-BINDING PROTEIN GLNH"/>
    <property type="match status" value="1"/>
</dbReference>
<organism evidence="6 7">
    <name type="scientific">Rubrimonas cliftonensis</name>
    <dbReference type="NCBI Taxonomy" id="89524"/>
    <lineage>
        <taxon>Bacteria</taxon>
        <taxon>Pseudomonadati</taxon>
        <taxon>Pseudomonadota</taxon>
        <taxon>Alphaproteobacteria</taxon>
        <taxon>Rhodobacterales</taxon>
        <taxon>Paracoccaceae</taxon>
        <taxon>Rubrimonas</taxon>
    </lineage>
</organism>
<sequence length="276" mass="29960">MLLRVLLLVLLTAGGAHADVLDRIAETGTLRVGVRADAPPLSFLKDGVAGGYTVELCNRVSERLGDQLGISPIIVQHVPVTAENRFQAIVDDQIDLLCGAASMTLSRREIVDFSIPVYVDGASVLMRRGETADFAMLANRRIGVRAGTTTERSLAATLERTQMIADVVTVEEHQEGIARLLGRDIDAYFADQSILLFLIAESGRTEELALANNVLTIEPQGLALPRDDDAFRLEVDRALSRMYRNGELAKIFADAFAPAVMGDAMRAMTLIAPLQE</sequence>
<proteinExistence type="inferred from homology"/>
<feature type="chain" id="PRO_5011570115" evidence="4">
    <location>
        <begin position="19"/>
        <end position="276"/>
    </location>
</feature>
<dbReference type="InterPro" id="IPR001638">
    <property type="entry name" value="Solute-binding_3/MltF_N"/>
</dbReference>
<evidence type="ECO:0000259" key="5">
    <source>
        <dbReference type="SMART" id="SM00062"/>
    </source>
</evidence>
<evidence type="ECO:0000256" key="2">
    <source>
        <dbReference type="ARBA" id="ARBA00022448"/>
    </source>
</evidence>
<dbReference type="OrthoDB" id="7240770at2"/>
<dbReference type="GO" id="GO:0006865">
    <property type="term" value="P:amino acid transport"/>
    <property type="evidence" value="ECO:0007669"/>
    <property type="project" value="TreeGrafter"/>
</dbReference>
<accession>A0A1H4A5P5</accession>
<dbReference type="SMART" id="SM00062">
    <property type="entry name" value="PBPb"/>
    <property type="match status" value="1"/>
</dbReference>
<dbReference type="RefSeq" id="WP_093251875.1">
    <property type="nucleotide sequence ID" value="NZ_FNQM01000004.1"/>
</dbReference>
<dbReference type="STRING" id="89524.SAMN05444370_10478"/>
<dbReference type="GO" id="GO:0005576">
    <property type="term" value="C:extracellular region"/>
    <property type="evidence" value="ECO:0007669"/>
    <property type="project" value="TreeGrafter"/>
</dbReference>
<evidence type="ECO:0000313" key="6">
    <source>
        <dbReference type="EMBL" id="SEA31220.1"/>
    </source>
</evidence>
<keyword evidence="7" id="KW-1185">Reference proteome</keyword>
<comment type="similarity">
    <text evidence="1">Belongs to the bacterial solute-binding protein 3 family.</text>
</comment>
<protein>
    <submittedName>
        <fullName evidence="6">Amino acid ABC transporter substrate-binding protein, PAAT family</fullName>
    </submittedName>
</protein>
<dbReference type="PANTHER" id="PTHR30085">
    <property type="entry name" value="AMINO ACID ABC TRANSPORTER PERMEASE"/>
    <property type="match status" value="1"/>
</dbReference>